<dbReference type="SUPFAM" id="SSF53448">
    <property type="entry name" value="Nucleotide-diphospho-sugar transferases"/>
    <property type="match status" value="1"/>
</dbReference>
<evidence type="ECO:0000259" key="3">
    <source>
        <dbReference type="Pfam" id="PF00534"/>
    </source>
</evidence>
<dbReference type="Pfam" id="PF00534">
    <property type="entry name" value="Glycos_transf_1"/>
    <property type="match status" value="1"/>
</dbReference>
<dbReference type="CDD" id="cd03801">
    <property type="entry name" value="GT4_PimA-like"/>
    <property type="match status" value="1"/>
</dbReference>
<reference evidence="5 6" key="1">
    <citation type="submission" date="2016-11" db="EMBL/GenBank/DDBJ databases">
        <title>Paenibacillus species isolates.</title>
        <authorList>
            <person name="Beno S.M."/>
        </authorList>
    </citation>
    <scope>NUCLEOTIDE SEQUENCE [LARGE SCALE GENOMIC DNA]</scope>
    <source>
        <strain evidence="5 6">FSL H7-0443</strain>
    </source>
</reference>
<comment type="caution">
    <text evidence="5">The sequence shown here is derived from an EMBL/GenBank/DDBJ whole genome shotgun (WGS) entry which is preliminary data.</text>
</comment>
<dbReference type="InterPro" id="IPR001296">
    <property type="entry name" value="Glyco_trans_1"/>
</dbReference>
<dbReference type="Gene3D" id="3.90.550.10">
    <property type="entry name" value="Spore Coat Polysaccharide Biosynthesis Protein SpsA, Chain A"/>
    <property type="match status" value="1"/>
</dbReference>
<feature type="domain" description="Glycosyltransferase 2-like" evidence="4">
    <location>
        <begin position="517"/>
        <end position="677"/>
    </location>
</feature>
<feature type="coiled-coil region" evidence="2">
    <location>
        <begin position="358"/>
        <end position="385"/>
    </location>
</feature>
<evidence type="ECO:0000259" key="4">
    <source>
        <dbReference type="Pfam" id="PF00535"/>
    </source>
</evidence>
<dbReference type="EMBL" id="MPTW01000030">
    <property type="protein sequence ID" value="OME64381.1"/>
    <property type="molecule type" value="Genomic_DNA"/>
</dbReference>
<dbReference type="InterPro" id="IPR001173">
    <property type="entry name" value="Glyco_trans_2-like"/>
</dbReference>
<evidence type="ECO:0000313" key="5">
    <source>
        <dbReference type="EMBL" id="OME64381.1"/>
    </source>
</evidence>
<protein>
    <recommendedName>
        <fullName evidence="7">Glycosyltransferase 2-like domain-containing protein</fullName>
    </recommendedName>
</protein>
<dbReference type="Gene3D" id="3.40.50.2000">
    <property type="entry name" value="Glycogen Phosphorylase B"/>
    <property type="match status" value="2"/>
</dbReference>
<dbReference type="CDD" id="cd00761">
    <property type="entry name" value="Glyco_tranf_GTA_type"/>
    <property type="match status" value="1"/>
</dbReference>
<gene>
    <name evidence="5" type="ORF">BSK65_28820</name>
</gene>
<dbReference type="PANTHER" id="PTHR22916:SF3">
    <property type="entry name" value="UDP-GLCNAC:BETAGAL BETA-1,3-N-ACETYLGLUCOSAMINYLTRANSFERASE-LIKE PROTEIN 1"/>
    <property type="match status" value="1"/>
</dbReference>
<name>A0A1R0Z834_9BACL</name>
<dbReference type="Pfam" id="PF00535">
    <property type="entry name" value="Glycos_transf_2"/>
    <property type="match status" value="1"/>
</dbReference>
<comment type="similarity">
    <text evidence="1">Belongs to the glycosyltransferase 2 family.</text>
</comment>
<dbReference type="OrthoDB" id="9797829at2"/>
<evidence type="ECO:0008006" key="7">
    <source>
        <dbReference type="Google" id="ProtNLM"/>
    </source>
</evidence>
<accession>A0A1R0Z834</accession>
<dbReference type="RefSeq" id="WP_076286929.1">
    <property type="nucleotide sequence ID" value="NZ_MPTW01000030.1"/>
</dbReference>
<feature type="coiled-coil region" evidence="2">
    <location>
        <begin position="411"/>
        <end position="438"/>
    </location>
</feature>
<sequence length="1082" mass="124654">MSIIKKRVLLSVQALVDIAGSELNVLSIAKEFTKMGYEVEIATFRYEDPIKSIIYKHNFNVKNISVEKLDHSEYDLIWAHHFPTIYNILIEKNIRANKIIFSSLSPFEPLEVPPLFVNDLNLCLANSYETKDQLIRENVESDLIYVFPNYAPSEFLEQSYKQRENLKKICIISNHVADELLAAKQLLNSNSIEVDIFGLNHIQEVVTPSLLLNYDAVISIGKTIQFALVMGMPVYCYDIHGGPGWLNDENYSTAKFFNFSGRGFNRHLSPNDIVQELMEGFGSAVEFFSKIKESAKDEFDLTKNLQDLITKIDSMDSISCDDIYRKSKLNKRANKAFIREYEYKNYYRQRTLEIEVDNKKLEEVNETLNTEIVKLLGQIDEVKKRNEFDLEFINESLNKSIQEGIKTKNENLLLKLELDKLKEENDKLHSEILQKEKNCIYLSELTEEKNKLLLNMQNTKLWRIGELLRKNKNRLKKGLKDPKIIVRKLRRKGDDFSTKVKVLLPETRNDSDLPLVSVVIPIYDRTDVLKQSINSILNQTYQNIEILLVCDGSPQNTVDIVKSYESNPKVRTFFFLNNSGNAVRGRNKAIKEANGEYLAFQDSDDVAESDRIQVSLDYAKKYEADVIYGGWRALLDGSRDVGLDNQQEVFSPDCDYKMLKEICVPCQSTVMVKISALRFVGGLKPIMRYREDHELWLRLAYHGYKFKSVPKVLTNLRLHANNLELSFKDDDNHWRDLTLEEHTIIRPLKPKIAYLVAGCGISGGLAVILNHLNGLLNRGFDVMIITEDKCESIEWFPNQKVPIIQIDKVPDNLDVVVATYWTTAYTLENIPAVQKYYFVQSDESKFFESNSKESIAARETYLKDYKFITMAKWLKEWLKLEYGKESVYIPNGVDFSIMNSVVPLVEKKGRLRVLLEGPIDAPFKCMKEAFEVVKDLDCEVWCISTAGKPDPSWRCDRFFDSVPMDKMKHIYSSCDVLLKMSSVESFCLPALEMMACGGTVVLNRFKGLEEFVVDGHNGLVVDLGDIEGAKRAMNMLIENPELREELSANARETAEQWGWERSFDLLEEMYYPSLFEKKEPVI</sequence>
<proteinExistence type="inferred from homology"/>
<dbReference type="Proteomes" id="UP000187425">
    <property type="component" value="Unassembled WGS sequence"/>
</dbReference>
<keyword evidence="2" id="KW-0175">Coiled coil</keyword>
<dbReference type="AlphaFoldDB" id="A0A1R0Z834"/>
<evidence type="ECO:0000256" key="2">
    <source>
        <dbReference type="SAM" id="Coils"/>
    </source>
</evidence>
<evidence type="ECO:0000313" key="6">
    <source>
        <dbReference type="Proteomes" id="UP000187425"/>
    </source>
</evidence>
<dbReference type="Gene3D" id="3.40.50.11090">
    <property type="match status" value="1"/>
</dbReference>
<dbReference type="GO" id="GO:0016758">
    <property type="term" value="F:hexosyltransferase activity"/>
    <property type="evidence" value="ECO:0007669"/>
    <property type="project" value="UniProtKB-ARBA"/>
</dbReference>
<organism evidence="5 6">
    <name type="scientific">Paenibacillus odorifer</name>
    <dbReference type="NCBI Taxonomy" id="189426"/>
    <lineage>
        <taxon>Bacteria</taxon>
        <taxon>Bacillati</taxon>
        <taxon>Bacillota</taxon>
        <taxon>Bacilli</taxon>
        <taxon>Bacillales</taxon>
        <taxon>Paenibacillaceae</taxon>
        <taxon>Paenibacillus</taxon>
    </lineage>
</organism>
<dbReference type="CDD" id="cd01635">
    <property type="entry name" value="Glycosyltransferase_GTB-type"/>
    <property type="match status" value="1"/>
</dbReference>
<feature type="domain" description="Glycosyl transferase family 1" evidence="3">
    <location>
        <begin position="958"/>
        <end position="1052"/>
    </location>
</feature>
<dbReference type="PANTHER" id="PTHR22916">
    <property type="entry name" value="GLYCOSYLTRANSFERASE"/>
    <property type="match status" value="1"/>
</dbReference>
<dbReference type="InterPro" id="IPR029044">
    <property type="entry name" value="Nucleotide-diphossugar_trans"/>
</dbReference>
<evidence type="ECO:0000256" key="1">
    <source>
        <dbReference type="ARBA" id="ARBA00006739"/>
    </source>
</evidence>
<dbReference type="SUPFAM" id="SSF53756">
    <property type="entry name" value="UDP-Glycosyltransferase/glycogen phosphorylase"/>
    <property type="match status" value="2"/>
</dbReference>